<dbReference type="NCBIfam" id="TIGR02532">
    <property type="entry name" value="IV_pilin_GFxxxE"/>
    <property type="match status" value="1"/>
</dbReference>
<reference evidence="2" key="1">
    <citation type="submission" date="2023-07" db="EMBL/GenBank/DDBJ databases">
        <title>Molecular identification of indigenous halophilic bacteria isolated from red sea cost, biodegradation of synthetic dyes and assessment of degraded metabolite toxicity.</title>
        <authorList>
            <person name="Chaieb K."/>
            <person name="Altayb H.N."/>
        </authorList>
    </citation>
    <scope>NUCLEOTIDE SEQUENCE [LARGE SCALE GENOMIC DNA]</scope>
    <source>
        <strain evidence="2">K20</strain>
    </source>
</reference>
<gene>
    <name evidence="1" type="ORF">LDJ79_00225</name>
</gene>
<evidence type="ECO:0000313" key="1">
    <source>
        <dbReference type="EMBL" id="MCA2014514.1"/>
    </source>
</evidence>
<organism evidence="1 2">
    <name type="scientific">Vibrio tritonius</name>
    <dbReference type="NCBI Taxonomy" id="1435069"/>
    <lineage>
        <taxon>Bacteria</taxon>
        <taxon>Pseudomonadati</taxon>
        <taxon>Pseudomonadota</taxon>
        <taxon>Gammaproteobacteria</taxon>
        <taxon>Vibrionales</taxon>
        <taxon>Vibrionaceae</taxon>
        <taxon>Vibrio</taxon>
    </lineage>
</organism>
<evidence type="ECO:0000313" key="2">
    <source>
        <dbReference type="Proteomes" id="UP001199044"/>
    </source>
</evidence>
<dbReference type="Proteomes" id="UP001199044">
    <property type="component" value="Unassembled WGS sequence"/>
</dbReference>
<protein>
    <submittedName>
        <fullName evidence="1">Prepilin-type N-terminal cleavage/methylation domain-containing protein</fullName>
    </submittedName>
</protein>
<accession>A0ABS7YJZ1</accession>
<dbReference type="EMBL" id="JAIWIU010000001">
    <property type="protein sequence ID" value="MCA2014514.1"/>
    <property type="molecule type" value="Genomic_DNA"/>
</dbReference>
<dbReference type="PIRSF" id="PIRSF004525">
    <property type="entry name" value="Pilin_peptidase-dep_B_prd"/>
    <property type="match status" value="1"/>
</dbReference>
<dbReference type="Pfam" id="PF07963">
    <property type="entry name" value="N_methyl"/>
    <property type="match status" value="1"/>
</dbReference>
<sequence>MATPLASKPNGWSTRLSSKRLSSKRLSRKGFSLLEMLLVVVISSLALGSLSSFLVQSYRGMEAVNRPLRLQSSVETALQSLSQDMRRAGYHHFSAHPSYFQQSTLSVIWRDDLHQLGLIYQDPNQPGSSAYFHLVYTLEGNRLIACEKRSNKPLTLTSAAKSTRDSLCYSVFDPNALAVKQFSAHQEAYGSAVLWRITLQVVDSRNEQFVYTLTRTVVVNNYETQ</sequence>
<keyword evidence="2" id="KW-1185">Reference proteome</keyword>
<dbReference type="PROSITE" id="PS00409">
    <property type="entry name" value="PROKAR_NTER_METHYL"/>
    <property type="match status" value="1"/>
</dbReference>
<name>A0ABS7YJZ1_9VIBR</name>
<dbReference type="RefSeq" id="WP_225249161.1">
    <property type="nucleotide sequence ID" value="NZ_JAIWIU010000001.1"/>
</dbReference>
<dbReference type="InterPro" id="IPR016419">
    <property type="entry name" value="Prepilin_Pept-dep_B_prd"/>
</dbReference>
<proteinExistence type="predicted"/>
<dbReference type="InterPro" id="IPR012902">
    <property type="entry name" value="N_methyl_site"/>
</dbReference>
<comment type="caution">
    <text evidence="1">The sequence shown here is derived from an EMBL/GenBank/DDBJ whole genome shotgun (WGS) entry which is preliminary data.</text>
</comment>